<organism evidence="2 3">
    <name type="scientific">Elysia chlorotica</name>
    <name type="common">Eastern emerald elysia</name>
    <name type="synonym">Sea slug</name>
    <dbReference type="NCBI Taxonomy" id="188477"/>
    <lineage>
        <taxon>Eukaryota</taxon>
        <taxon>Metazoa</taxon>
        <taxon>Spiralia</taxon>
        <taxon>Lophotrochozoa</taxon>
        <taxon>Mollusca</taxon>
        <taxon>Gastropoda</taxon>
        <taxon>Heterobranchia</taxon>
        <taxon>Euthyneura</taxon>
        <taxon>Panpulmonata</taxon>
        <taxon>Sacoglossa</taxon>
        <taxon>Placobranchoidea</taxon>
        <taxon>Plakobranchidae</taxon>
        <taxon>Elysia</taxon>
    </lineage>
</organism>
<dbReference type="EMBL" id="RQTK01000692">
    <property type="protein sequence ID" value="RUS76030.1"/>
    <property type="molecule type" value="Genomic_DNA"/>
</dbReference>
<gene>
    <name evidence="2" type="ORF">EGW08_016208</name>
</gene>
<feature type="region of interest" description="Disordered" evidence="1">
    <location>
        <begin position="206"/>
        <end position="270"/>
    </location>
</feature>
<dbReference type="Proteomes" id="UP000271974">
    <property type="component" value="Unassembled WGS sequence"/>
</dbReference>
<feature type="region of interest" description="Disordered" evidence="1">
    <location>
        <begin position="78"/>
        <end position="188"/>
    </location>
</feature>
<feature type="compositionally biased region" description="Polar residues" evidence="1">
    <location>
        <begin position="206"/>
        <end position="223"/>
    </location>
</feature>
<proteinExistence type="predicted"/>
<dbReference type="AlphaFoldDB" id="A0A3S1HBL5"/>
<keyword evidence="3" id="KW-1185">Reference proteome</keyword>
<name>A0A3S1HBL5_ELYCH</name>
<feature type="compositionally biased region" description="Polar residues" evidence="1">
    <location>
        <begin position="230"/>
        <end position="252"/>
    </location>
</feature>
<feature type="compositionally biased region" description="Basic and acidic residues" evidence="1">
    <location>
        <begin position="253"/>
        <end position="270"/>
    </location>
</feature>
<comment type="caution">
    <text evidence="2">The sequence shown here is derived from an EMBL/GenBank/DDBJ whole genome shotgun (WGS) entry which is preliminary data.</text>
</comment>
<dbReference type="OrthoDB" id="10590930at2759"/>
<reference evidence="2 3" key="1">
    <citation type="submission" date="2019-01" db="EMBL/GenBank/DDBJ databases">
        <title>A draft genome assembly of the solar-powered sea slug Elysia chlorotica.</title>
        <authorList>
            <person name="Cai H."/>
            <person name="Li Q."/>
            <person name="Fang X."/>
            <person name="Li J."/>
            <person name="Curtis N.E."/>
            <person name="Altenburger A."/>
            <person name="Shibata T."/>
            <person name="Feng M."/>
            <person name="Maeda T."/>
            <person name="Schwartz J.A."/>
            <person name="Shigenobu S."/>
            <person name="Lundholm N."/>
            <person name="Nishiyama T."/>
            <person name="Yang H."/>
            <person name="Hasebe M."/>
            <person name="Li S."/>
            <person name="Pierce S.K."/>
            <person name="Wang J."/>
        </authorList>
    </citation>
    <scope>NUCLEOTIDE SEQUENCE [LARGE SCALE GENOMIC DNA]</scope>
    <source>
        <strain evidence="2">EC2010</strain>
        <tissue evidence="2">Whole organism of an adult</tissue>
    </source>
</reference>
<accession>A0A3S1HBL5</accession>
<feature type="compositionally biased region" description="Polar residues" evidence="1">
    <location>
        <begin position="139"/>
        <end position="153"/>
    </location>
</feature>
<feature type="compositionally biased region" description="Polar residues" evidence="1">
    <location>
        <begin position="170"/>
        <end position="184"/>
    </location>
</feature>
<evidence type="ECO:0000256" key="1">
    <source>
        <dbReference type="SAM" id="MobiDB-lite"/>
    </source>
</evidence>
<feature type="compositionally biased region" description="Polar residues" evidence="1">
    <location>
        <begin position="86"/>
        <end position="117"/>
    </location>
</feature>
<sequence>MERSQAGDSSSRNTPVMCLDFECQVGGRGVLVGADMASHPLLPELTGTRDKQCQAFALTSDVQCQVMKTTLEAQCQARSGVDDNTHASGRTSGQQEQKLRTSTTCSASQCRLPSPSRQVAHVHSQTDRRGAPLSAASLDVSSQTDLAQASSHATAPRDESAPATAVTACSHAQSQTDITSTPKPNTAVPMDTTAVQAVTCSSDATNQTETINTRSQNASTMTTRRCAAQNALQGDHNVQSSSSRDFQCQTWPDSRDVESQAGARDIRESS</sequence>
<evidence type="ECO:0000313" key="3">
    <source>
        <dbReference type="Proteomes" id="UP000271974"/>
    </source>
</evidence>
<protein>
    <submittedName>
        <fullName evidence="2">Uncharacterized protein</fullName>
    </submittedName>
</protein>
<evidence type="ECO:0000313" key="2">
    <source>
        <dbReference type="EMBL" id="RUS76030.1"/>
    </source>
</evidence>